<comment type="catalytic activity">
    <reaction evidence="9">
        <text>3',3'-c-di-GMP + H2O = 5'-phosphoguanylyl(3'-&gt;5')guanosine + H(+)</text>
        <dbReference type="Rhea" id="RHEA:24902"/>
        <dbReference type="ChEBI" id="CHEBI:15377"/>
        <dbReference type="ChEBI" id="CHEBI:15378"/>
        <dbReference type="ChEBI" id="CHEBI:58754"/>
        <dbReference type="ChEBI" id="CHEBI:58805"/>
        <dbReference type="EC" id="3.1.4.52"/>
    </reaction>
</comment>
<name>A0ABV0G119_9BURK</name>
<dbReference type="SMART" id="SM00052">
    <property type="entry name" value="EAL"/>
    <property type="match status" value="1"/>
</dbReference>
<dbReference type="PANTHER" id="PTHR33121:SF81">
    <property type="entry name" value="CYCLIC DI-GMP PHOSPHODIESTERASE PDEB-RELATED"/>
    <property type="match status" value="1"/>
</dbReference>
<reference evidence="12 13" key="1">
    <citation type="submission" date="2024-05" db="EMBL/GenBank/DDBJ databases">
        <title>Roseateles sp. DJS-2-20 16S ribosomal RNA gene Genome sequencing and assembly.</title>
        <authorList>
            <person name="Woo H."/>
        </authorList>
    </citation>
    <scope>NUCLEOTIDE SEQUENCE [LARGE SCALE GENOMIC DNA]</scope>
    <source>
        <strain evidence="12 13">DJS-2-20</strain>
    </source>
</reference>
<evidence type="ECO:0000256" key="1">
    <source>
        <dbReference type="ARBA" id="ARBA00004651"/>
    </source>
</evidence>
<keyword evidence="3" id="KW-1003">Cell membrane</keyword>
<evidence type="ECO:0000256" key="4">
    <source>
        <dbReference type="ARBA" id="ARBA00022636"/>
    </source>
</evidence>
<feature type="domain" description="EAL" evidence="11">
    <location>
        <begin position="270"/>
        <end position="522"/>
    </location>
</feature>
<dbReference type="InterPro" id="IPR035919">
    <property type="entry name" value="EAL_sf"/>
</dbReference>
<dbReference type="Pfam" id="PF00563">
    <property type="entry name" value="EAL"/>
    <property type="match status" value="1"/>
</dbReference>
<sequence length="523" mass="56814">MLTRKQVQWFVAVVAGLTAVALPIAASLYLAHRQAEQSVSARTMSFARDVIARSEATADQIATGIKALLAIPAQDPCSTERVTMMRRIDLGSSYIQAIGHIEGNVLVCSSLASGNEPLDLGPVDLVQPNGSKLRRSVELPFAGGMKFLVVEWRGYAAIVHKDLPIDITSDVKDLALASVPLGDLQPLTSRGRIDDTWLAAVRVGEARTFVDGGHVVAVVRSKRYQFGAIAALPVADLEERTRAVAQVLVPLGVVAGLVLAWALMALTRAQLAMPAVIRSALKRREFFMVYQPIVDLQTGRWVGAESLIRWQRPGGQLIRPDVFIPVAEETGLIKRITARVIELVGADAGNFFERWPDFHLSLNLSVADLHDGATAARLHELAAATGARRGQLLVEATERGLADPKRAGRTIRQLHELGLLVAIDDFGTGYSSLSYLEQLDLDYLKIDRAFVCTIGTGADTRQVVPHIIEMAKSLKLQMIAEGVETEAQAQYLREQGVQFAQGWLYAKPMPWADLVAGLEAQGS</sequence>
<dbReference type="CDD" id="cd01948">
    <property type="entry name" value="EAL"/>
    <property type="match status" value="1"/>
</dbReference>
<evidence type="ECO:0000259" key="11">
    <source>
        <dbReference type="PROSITE" id="PS50883"/>
    </source>
</evidence>
<evidence type="ECO:0000256" key="2">
    <source>
        <dbReference type="ARBA" id="ARBA00012282"/>
    </source>
</evidence>
<evidence type="ECO:0000256" key="9">
    <source>
        <dbReference type="ARBA" id="ARBA00034290"/>
    </source>
</evidence>
<keyword evidence="7 10" id="KW-1133">Transmembrane helix</keyword>
<keyword evidence="4" id="KW-0973">c-di-GMP</keyword>
<keyword evidence="6" id="KW-0378">Hydrolase</keyword>
<evidence type="ECO:0000313" key="12">
    <source>
        <dbReference type="EMBL" id="MEO3691410.1"/>
    </source>
</evidence>
<dbReference type="PROSITE" id="PS50883">
    <property type="entry name" value="EAL"/>
    <property type="match status" value="1"/>
</dbReference>
<evidence type="ECO:0000313" key="13">
    <source>
        <dbReference type="Proteomes" id="UP001495147"/>
    </source>
</evidence>
<evidence type="ECO:0000256" key="10">
    <source>
        <dbReference type="SAM" id="Phobius"/>
    </source>
</evidence>
<gene>
    <name evidence="12" type="ORF">ABDJ85_08010</name>
</gene>
<dbReference type="Proteomes" id="UP001495147">
    <property type="component" value="Unassembled WGS sequence"/>
</dbReference>
<dbReference type="InterPro" id="IPR050706">
    <property type="entry name" value="Cyclic-di-GMP_PDE-like"/>
</dbReference>
<dbReference type="EMBL" id="JBDPZD010000002">
    <property type="protein sequence ID" value="MEO3691410.1"/>
    <property type="molecule type" value="Genomic_DNA"/>
</dbReference>
<keyword evidence="13" id="KW-1185">Reference proteome</keyword>
<dbReference type="Pfam" id="PF12792">
    <property type="entry name" value="CSS-motif"/>
    <property type="match status" value="1"/>
</dbReference>
<dbReference type="Gene3D" id="3.20.20.450">
    <property type="entry name" value="EAL domain"/>
    <property type="match status" value="1"/>
</dbReference>
<evidence type="ECO:0000256" key="3">
    <source>
        <dbReference type="ARBA" id="ARBA00022475"/>
    </source>
</evidence>
<comment type="subcellular location">
    <subcellularLocation>
        <location evidence="1">Cell membrane</location>
        <topology evidence="1">Multi-pass membrane protein</topology>
    </subcellularLocation>
</comment>
<evidence type="ECO:0000256" key="6">
    <source>
        <dbReference type="ARBA" id="ARBA00022801"/>
    </source>
</evidence>
<keyword evidence="5 10" id="KW-0812">Transmembrane</keyword>
<keyword evidence="8 10" id="KW-0472">Membrane</keyword>
<organism evidence="12 13">
    <name type="scientific">Roseateles paludis</name>
    <dbReference type="NCBI Taxonomy" id="3145238"/>
    <lineage>
        <taxon>Bacteria</taxon>
        <taxon>Pseudomonadati</taxon>
        <taxon>Pseudomonadota</taxon>
        <taxon>Betaproteobacteria</taxon>
        <taxon>Burkholderiales</taxon>
        <taxon>Sphaerotilaceae</taxon>
        <taxon>Roseateles</taxon>
    </lineage>
</organism>
<dbReference type="InterPro" id="IPR001633">
    <property type="entry name" value="EAL_dom"/>
</dbReference>
<feature type="transmembrane region" description="Helical" evidence="10">
    <location>
        <begin position="7"/>
        <end position="30"/>
    </location>
</feature>
<feature type="transmembrane region" description="Helical" evidence="10">
    <location>
        <begin position="247"/>
        <end position="266"/>
    </location>
</feature>
<evidence type="ECO:0000256" key="7">
    <source>
        <dbReference type="ARBA" id="ARBA00022989"/>
    </source>
</evidence>
<protein>
    <recommendedName>
        <fullName evidence="2">cyclic-guanylate-specific phosphodiesterase</fullName>
        <ecNumber evidence="2">3.1.4.52</ecNumber>
    </recommendedName>
</protein>
<dbReference type="InterPro" id="IPR024744">
    <property type="entry name" value="CSS-motif_dom"/>
</dbReference>
<comment type="caution">
    <text evidence="12">The sequence shown here is derived from an EMBL/GenBank/DDBJ whole genome shotgun (WGS) entry which is preliminary data.</text>
</comment>
<dbReference type="EC" id="3.1.4.52" evidence="2"/>
<dbReference type="PANTHER" id="PTHR33121">
    <property type="entry name" value="CYCLIC DI-GMP PHOSPHODIESTERASE PDEF"/>
    <property type="match status" value="1"/>
</dbReference>
<dbReference type="RefSeq" id="WP_347704234.1">
    <property type="nucleotide sequence ID" value="NZ_JBDPZD010000002.1"/>
</dbReference>
<proteinExistence type="predicted"/>
<accession>A0ABV0G119</accession>
<evidence type="ECO:0000256" key="5">
    <source>
        <dbReference type="ARBA" id="ARBA00022692"/>
    </source>
</evidence>
<dbReference type="SUPFAM" id="SSF141868">
    <property type="entry name" value="EAL domain-like"/>
    <property type="match status" value="1"/>
</dbReference>
<evidence type="ECO:0000256" key="8">
    <source>
        <dbReference type="ARBA" id="ARBA00023136"/>
    </source>
</evidence>